<dbReference type="Pfam" id="PF08818">
    <property type="entry name" value="DUF1801"/>
    <property type="match status" value="1"/>
</dbReference>
<organism evidence="2 3">
    <name type="scientific">Sphingomonas donggukensis</name>
    <dbReference type="NCBI Taxonomy" id="2949093"/>
    <lineage>
        <taxon>Bacteria</taxon>
        <taxon>Pseudomonadati</taxon>
        <taxon>Pseudomonadota</taxon>
        <taxon>Alphaproteobacteria</taxon>
        <taxon>Sphingomonadales</taxon>
        <taxon>Sphingomonadaceae</taxon>
        <taxon>Sphingomonas</taxon>
    </lineage>
</organism>
<gene>
    <name evidence="2" type="ORF">M9980_00230</name>
</gene>
<accession>A0ABY4TW22</accession>
<dbReference type="RefSeq" id="WP_250752185.1">
    <property type="nucleotide sequence ID" value="NZ_CP098401.1"/>
</dbReference>
<proteinExistence type="predicted"/>
<reference evidence="2" key="1">
    <citation type="submission" date="2022-05" db="EMBL/GenBank/DDBJ databases">
        <title>Sphingomonas sp. strain RMG20 Genome sequencing and assembly.</title>
        <authorList>
            <person name="Kim I."/>
        </authorList>
    </citation>
    <scope>NUCLEOTIDE SEQUENCE</scope>
    <source>
        <strain evidence="2">RMG20</strain>
    </source>
</reference>
<evidence type="ECO:0000313" key="2">
    <source>
        <dbReference type="EMBL" id="URW75702.1"/>
    </source>
</evidence>
<feature type="domain" description="YdhG-like" evidence="1">
    <location>
        <begin position="25"/>
        <end position="129"/>
    </location>
</feature>
<name>A0ABY4TW22_9SPHN</name>
<keyword evidence="3" id="KW-1185">Reference proteome</keyword>
<sequence>MPENKTQPTAIPVADFIAAVPDPVRRGDAEALVPLLEAATGEAPRMWGPSIIGFGSYHYRYDSGREGDAPRVGFSPRKAETVLYLADAFPGRAEMLARLGKHRAGVACVYIKRLSDIDMDVLRALVAASLAHTDAAYPPA</sequence>
<evidence type="ECO:0000259" key="1">
    <source>
        <dbReference type="Pfam" id="PF08818"/>
    </source>
</evidence>
<dbReference type="EMBL" id="CP098401">
    <property type="protein sequence ID" value="URW75702.1"/>
    <property type="molecule type" value="Genomic_DNA"/>
</dbReference>
<dbReference type="InterPro" id="IPR014922">
    <property type="entry name" value="YdhG-like"/>
</dbReference>
<evidence type="ECO:0000313" key="3">
    <source>
        <dbReference type="Proteomes" id="UP001055580"/>
    </source>
</evidence>
<dbReference type="Proteomes" id="UP001055580">
    <property type="component" value="Chromosome"/>
</dbReference>
<protein>
    <submittedName>
        <fullName evidence="2">DUF1801 domain-containing protein</fullName>
    </submittedName>
</protein>